<gene>
    <name evidence="3" type="ORF">GCK72_021031</name>
</gene>
<comment type="caution">
    <text evidence="3">The sequence shown here is derived from an EMBL/GenBank/DDBJ whole genome shotgun (WGS) entry which is preliminary data.</text>
</comment>
<dbReference type="KEGG" id="crq:GCK72_021031"/>
<evidence type="ECO:0000313" key="3">
    <source>
        <dbReference type="EMBL" id="KAF1754468.1"/>
    </source>
</evidence>
<dbReference type="Proteomes" id="UP000483820">
    <property type="component" value="Chromosome V"/>
</dbReference>
<organism evidence="3 4">
    <name type="scientific">Caenorhabditis remanei</name>
    <name type="common">Caenorhabditis vulgaris</name>
    <dbReference type="NCBI Taxonomy" id="31234"/>
    <lineage>
        <taxon>Eukaryota</taxon>
        <taxon>Metazoa</taxon>
        <taxon>Ecdysozoa</taxon>
        <taxon>Nematoda</taxon>
        <taxon>Chromadorea</taxon>
        <taxon>Rhabditida</taxon>
        <taxon>Rhabditina</taxon>
        <taxon>Rhabditomorpha</taxon>
        <taxon>Rhabditoidea</taxon>
        <taxon>Rhabditidae</taxon>
        <taxon>Peloderinae</taxon>
        <taxon>Caenorhabditis</taxon>
    </lineage>
</organism>
<sequence>MIRLSEQKVQCPKCDAKGLPSNIRTHIKAKHAAEDLKKFNEALIETKAKIKGTEKHRCDECDKVCASLAGIKKHVYEKHRAVPNPAEISLFDVGEASEPKAKIWCDEKTRDSVTSFIVDKTNRRGKMVVTYMKCHQEGNYEGKGSERVGHRTKKGTGADICPAFMQIERNDEDGEYRCVASFQHYGHETNVAVQRLHEDELSEIKKYMNEGFTNRQIIEKLNENHHRDERLRYILPDDLRNIRNKENINPGQYHREDLISLQTRVAEGNYRDGIRHFAPPINETGEQFQLGRTEQWATTDRGDAIYHTSMFAESWHSMLKKEVLGGKTNIRIDALLHHLYRAFDWIVDKNLTQALRGVVKACPRLSANRKNCRTASKEASSYIVAEQVAKFAEEGEKEYTVGLLKNGIIEREYLVVDRATQSSISARQPQSFDFSFDRTDTTDQGSSSHHPAPSPSNSVEDKAMRMYDNFVGMTSALQNHFRKALKTDPLTATHAMQSLLEEMSKHIPNSAPSLPLRPSAPSLTARQTMNQNMKLKHRSLAPPKTSDTPGSSLMNPRNISICDICLKADPLLPEDTNPVELIAQITEWKKCNGCGLAVHMECALAQKICGVCGEKYRLYSEHSDFSDFSEEEGDREGE</sequence>
<dbReference type="GeneID" id="9817489"/>
<accession>A0A6A5GH10</accession>
<protein>
    <recommendedName>
        <fullName evidence="2">C2H2-type domain-containing protein</fullName>
    </recommendedName>
</protein>
<feature type="region of interest" description="Disordered" evidence="1">
    <location>
        <begin position="430"/>
        <end position="460"/>
    </location>
</feature>
<dbReference type="PANTHER" id="PTHR33936">
    <property type="entry name" value="PROTEIN CBG17840"/>
    <property type="match status" value="1"/>
</dbReference>
<dbReference type="InterPro" id="IPR013087">
    <property type="entry name" value="Znf_C2H2_type"/>
</dbReference>
<evidence type="ECO:0000259" key="2">
    <source>
        <dbReference type="PROSITE" id="PS00028"/>
    </source>
</evidence>
<dbReference type="InterPro" id="IPR052797">
    <property type="entry name" value="RegFact_GeneExpr_CellDeath"/>
</dbReference>
<dbReference type="EMBL" id="WUAV01000005">
    <property type="protein sequence ID" value="KAF1754468.1"/>
    <property type="molecule type" value="Genomic_DNA"/>
</dbReference>
<evidence type="ECO:0000256" key="1">
    <source>
        <dbReference type="SAM" id="MobiDB-lite"/>
    </source>
</evidence>
<dbReference type="CTD" id="9817489"/>
<dbReference type="Gene3D" id="3.30.160.60">
    <property type="entry name" value="Classic Zinc Finger"/>
    <property type="match status" value="1"/>
</dbReference>
<dbReference type="AlphaFoldDB" id="A0A6A5GH10"/>
<proteinExistence type="predicted"/>
<name>A0A6A5GH10_CAERE</name>
<reference evidence="3 4" key="1">
    <citation type="submission" date="2019-12" db="EMBL/GenBank/DDBJ databases">
        <title>Chromosome-level assembly of the Caenorhabditis remanei genome.</title>
        <authorList>
            <person name="Teterina A.A."/>
            <person name="Willis J.H."/>
            <person name="Phillips P.C."/>
        </authorList>
    </citation>
    <scope>NUCLEOTIDE SEQUENCE [LARGE SCALE GENOMIC DNA]</scope>
    <source>
        <strain evidence="3 4">PX506</strain>
        <tissue evidence="3">Whole organism</tissue>
    </source>
</reference>
<feature type="compositionally biased region" description="Low complexity" evidence="1">
    <location>
        <begin position="442"/>
        <end position="458"/>
    </location>
</feature>
<dbReference type="PANTHER" id="PTHR33936:SF25">
    <property type="entry name" value="C2H2-TYPE DOMAIN-CONTAINING PROTEIN"/>
    <property type="match status" value="1"/>
</dbReference>
<evidence type="ECO:0000313" key="4">
    <source>
        <dbReference type="Proteomes" id="UP000483820"/>
    </source>
</evidence>
<dbReference type="SMART" id="SM00355">
    <property type="entry name" value="ZnF_C2H2"/>
    <property type="match status" value="2"/>
</dbReference>
<feature type="domain" description="C2H2-type" evidence="2">
    <location>
        <begin position="58"/>
        <end position="79"/>
    </location>
</feature>
<dbReference type="RefSeq" id="XP_053582873.1">
    <property type="nucleotide sequence ID" value="XM_053733960.1"/>
</dbReference>
<dbReference type="PROSITE" id="PS00028">
    <property type="entry name" value="ZINC_FINGER_C2H2_1"/>
    <property type="match status" value="1"/>
</dbReference>